<dbReference type="InterPro" id="IPR050796">
    <property type="entry name" value="SCF_F-box_component"/>
</dbReference>
<dbReference type="InterPro" id="IPR036047">
    <property type="entry name" value="F-box-like_dom_sf"/>
</dbReference>
<dbReference type="SUPFAM" id="SSF69322">
    <property type="entry name" value="Tricorn protease domain 2"/>
    <property type="match status" value="1"/>
</dbReference>
<feature type="domain" description="F-box" evidence="2">
    <location>
        <begin position="1"/>
        <end position="43"/>
    </location>
</feature>
<keyword evidence="4" id="KW-1185">Reference proteome</keyword>
<reference evidence="3" key="1">
    <citation type="submission" date="2018-01" db="EMBL/GenBank/DDBJ databases">
        <authorList>
            <person name="Mao J.F."/>
        </authorList>
    </citation>
    <scope>NUCLEOTIDE SEQUENCE</scope>
    <source>
        <strain evidence="3">Huo1</strain>
        <tissue evidence="3">Leaf</tissue>
    </source>
</reference>
<dbReference type="InterPro" id="IPR006527">
    <property type="entry name" value="F-box-assoc_dom_typ1"/>
</dbReference>
<dbReference type="PANTHER" id="PTHR31672:SF13">
    <property type="entry name" value="F-BOX PROTEIN CPR30-LIKE"/>
    <property type="match status" value="1"/>
</dbReference>
<evidence type="ECO:0000313" key="4">
    <source>
        <dbReference type="Proteomes" id="UP000298416"/>
    </source>
</evidence>
<evidence type="ECO:0000259" key="2">
    <source>
        <dbReference type="PROSITE" id="PS50181"/>
    </source>
</evidence>
<dbReference type="InterPro" id="IPR001810">
    <property type="entry name" value="F-box_dom"/>
</dbReference>
<dbReference type="Pfam" id="PF00646">
    <property type="entry name" value="F-box"/>
    <property type="match status" value="1"/>
</dbReference>
<dbReference type="EMBL" id="PNBA02000006">
    <property type="protein sequence ID" value="KAG6420500.1"/>
    <property type="molecule type" value="Genomic_DNA"/>
</dbReference>
<protein>
    <recommendedName>
        <fullName evidence="2">F-box domain-containing protein</fullName>
    </recommendedName>
</protein>
<feature type="region of interest" description="Disordered" evidence="1">
    <location>
        <begin position="492"/>
        <end position="519"/>
    </location>
</feature>
<dbReference type="NCBIfam" id="TIGR01640">
    <property type="entry name" value="F_box_assoc_1"/>
    <property type="match status" value="1"/>
</dbReference>
<dbReference type="CDD" id="cd22157">
    <property type="entry name" value="F-box_AtFBW1-like"/>
    <property type="match status" value="1"/>
</dbReference>
<dbReference type="SUPFAM" id="SSF81383">
    <property type="entry name" value="F-box domain"/>
    <property type="match status" value="1"/>
</dbReference>
<accession>A0A8X8XYH8</accession>
<reference evidence="3" key="2">
    <citation type="submission" date="2020-08" db="EMBL/GenBank/DDBJ databases">
        <title>Plant Genome Project.</title>
        <authorList>
            <person name="Zhang R.-G."/>
        </authorList>
    </citation>
    <scope>NUCLEOTIDE SEQUENCE</scope>
    <source>
        <strain evidence="3">Huo1</strain>
        <tissue evidence="3">Leaf</tissue>
    </source>
</reference>
<dbReference type="InterPro" id="IPR017451">
    <property type="entry name" value="F-box-assoc_interact_dom"/>
</dbReference>
<evidence type="ECO:0000313" key="3">
    <source>
        <dbReference type="EMBL" id="KAG6420500.1"/>
    </source>
</evidence>
<dbReference type="PANTHER" id="PTHR31672">
    <property type="entry name" value="BNACNNG10540D PROTEIN"/>
    <property type="match status" value="1"/>
</dbReference>
<name>A0A8X8XYH8_SALSN</name>
<dbReference type="AlphaFoldDB" id="A0A8X8XYH8"/>
<organism evidence="3">
    <name type="scientific">Salvia splendens</name>
    <name type="common">Scarlet sage</name>
    <dbReference type="NCBI Taxonomy" id="180675"/>
    <lineage>
        <taxon>Eukaryota</taxon>
        <taxon>Viridiplantae</taxon>
        <taxon>Streptophyta</taxon>
        <taxon>Embryophyta</taxon>
        <taxon>Tracheophyta</taxon>
        <taxon>Spermatophyta</taxon>
        <taxon>Magnoliopsida</taxon>
        <taxon>eudicotyledons</taxon>
        <taxon>Gunneridae</taxon>
        <taxon>Pentapetalae</taxon>
        <taxon>asterids</taxon>
        <taxon>lamiids</taxon>
        <taxon>Lamiales</taxon>
        <taxon>Lamiaceae</taxon>
        <taxon>Nepetoideae</taxon>
        <taxon>Mentheae</taxon>
        <taxon>Salviinae</taxon>
        <taxon>Salvia</taxon>
        <taxon>Salvia subgen. Calosphace</taxon>
        <taxon>core Calosphace</taxon>
    </lineage>
</organism>
<evidence type="ECO:0000256" key="1">
    <source>
        <dbReference type="SAM" id="MobiDB-lite"/>
    </source>
</evidence>
<gene>
    <name evidence="3" type="ORF">SASPL_117031</name>
</gene>
<comment type="caution">
    <text evidence="3">The sequence shown here is derived from an EMBL/GenBank/DDBJ whole genome shotgun (WGS) entry which is preliminary data.</text>
</comment>
<sequence>MPNLPFELIEDILRRLPVKSLKRFRAVAKTWCCLIDSENFINLHLRQPLISTSHRNLIIGGLGVYSVDLEALDKAHVIKPPFYYKSVDGISNSCNGIVLVMSDPLVLWNTFSREYVTLPNCSTEMQAPFESYSKVAYGFGYDSESDDYKVVRVAEFRHKITHIWMASETKIYSLRSKSWRRIGDFPYALPFLRGNWRVHLNGVMHTLVEDPEEFEAAAVIMAFNLRTEKHTPIMLPSEIRIRGVDVSLDVLDGCLCVVCTSRHRVVIWVMKEYGVRKSWMKLLTISPPLIERNDIVKPLTYSRDGTKVLLNCDDKRLLWYDLANHTAEEVVVEGLPFVFYAEVCVESLVKLDNSLVYQLLTDVLVARSWQLGDEELAGKSSLNSSVNLLCLPQRLLFWSPFAVGTVGNSSCKENWNLVIMLRSVQEKGLNDQELDDASSPSTRLCLMAAVAEATAVSMALAVMAEAMEAAAVVVMEKAVAVDMAYREGDGGYGSGNRGGYGGDCSNSEGDFRSKKRRRR</sequence>
<dbReference type="PROSITE" id="PS50181">
    <property type="entry name" value="FBOX"/>
    <property type="match status" value="1"/>
</dbReference>
<feature type="compositionally biased region" description="Gly residues" evidence="1">
    <location>
        <begin position="492"/>
        <end position="502"/>
    </location>
</feature>
<dbReference type="SMART" id="SM00256">
    <property type="entry name" value="FBOX"/>
    <property type="match status" value="1"/>
</dbReference>
<proteinExistence type="predicted"/>
<dbReference type="Pfam" id="PF07734">
    <property type="entry name" value="FBA_1"/>
    <property type="match status" value="1"/>
</dbReference>
<dbReference type="Proteomes" id="UP000298416">
    <property type="component" value="Unassembled WGS sequence"/>
</dbReference>